<dbReference type="Pfam" id="PF21687">
    <property type="entry name" value="T2SSK_1st"/>
    <property type="match status" value="1"/>
</dbReference>
<dbReference type="Gene3D" id="3.30.1300.30">
    <property type="entry name" value="GSPII I/J protein-like"/>
    <property type="match status" value="1"/>
</dbReference>
<keyword evidence="5" id="KW-0997">Cell inner membrane</keyword>
<evidence type="ECO:0000256" key="2">
    <source>
        <dbReference type="ARBA" id="ARBA00007246"/>
    </source>
</evidence>
<proteinExistence type="inferred from homology"/>
<dbReference type="AlphaFoldDB" id="A0A3B1B5Q7"/>
<dbReference type="Pfam" id="PF03934">
    <property type="entry name" value="T2SSK"/>
    <property type="match status" value="1"/>
</dbReference>
<gene>
    <name evidence="12" type="ORF">MNBD_GAMMA26-319</name>
</gene>
<accession>A0A3B1B5Q7</accession>
<dbReference type="InterPro" id="IPR049179">
    <property type="entry name" value="T2SSK_SAM-like_2nd"/>
</dbReference>
<dbReference type="InterPro" id="IPR045584">
    <property type="entry name" value="Pilin-like"/>
</dbReference>
<dbReference type="PANTHER" id="PTHR38831:SF1">
    <property type="entry name" value="TYPE II SECRETION SYSTEM PROTEIN K-RELATED"/>
    <property type="match status" value="1"/>
</dbReference>
<protein>
    <submittedName>
        <fullName evidence="12">General secretion pathway protein K</fullName>
    </submittedName>
</protein>
<sequence>MNKSSGIALITVLLVVAAATIASVAISSRLMIDIRRTENLLRSDQAWQHVLGVESWAKGILIADSKESETDHLAEDWTGSIEDIPVEGGAVSGQIFDQQGLFNLNNLLDAKLKPSVLDLERFTRLLQKLELDSTLANAVLDWLDRDDKPMTVGGAEDSTYQSLDTPYSAANRLMVHTSELLLVQGFTPEVYNALVPYVSALPKRVDININTAPSEVLQCLFAGLTDQDADLLINSRESEPFEDIGEFMKHPALAGLKNISRIGIGLTSDYFRVQSGAYVGRAKVGISSLLYRDDENEMHIILRLREDTFSG</sequence>
<evidence type="ECO:0000256" key="5">
    <source>
        <dbReference type="ARBA" id="ARBA00022519"/>
    </source>
</evidence>
<dbReference type="EMBL" id="UOFX01000053">
    <property type="protein sequence ID" value="VAX09531.1"/>
    <property type="molecule type" value="Genomic_DNA"/>
</dbReference>
<keyword evidence="9" id="KW-0472">Membrane</keyword>
<feature type="domain" description="T2SS protein K second SAM-like" evidence="10">
    <location>
        <begin position="207"/>
        <end position="257"/>
    </location>
</feature>
<evidence type="ECO:0000256" key="6">
    <source>
        <dbReference type="ARBA" id="ARBA00022692"/>
    </source>
</evidence>
<comment type="similarity">
    <text evidence="2">Belongs to the GSP K family.</text>
</comment>
<evidence type="ECO:0000313" key="12">
    <source>
        <dbReference type="EMBL" id="VAX09531.1"/>
    </source>
</evidence>
<organism evidence="12">
    <name type="scientific">hydrothermal vent metagenome</name>
    <dbReference type="NCBI Taxonomy" id="652676"/>
    <lineage>
        <taxon>unclassified sequences</taxon>
        <taxon>metagenomes</taxon>
        <taxon>ecological metagenomes</taxon>
    </lineage>
</organism>
<dbReference type="PANTHER" id="PTHR38831">
    <property type="entry name" value="TYPE II SECRETION SYSTEM PROTEIN K"/>
    <property type="match status" value="1"/>
</dbReference>
<dbReference type="GO" id="GO:0009306">
    <property type="term" value="P:protein secretion"/>
    <property type="evidence" value="ECO:0007669"/>
    <property type="project" value="InterPro"/>
</dbReference>
<comment type="subcellular location">
    <subcellularLocation>
        <location evidence="1">Cell inner membrane</location>
    </subcellularLocation>
</comment>
<evidence type="ECO:0000256" key="9">
    <source>
        <dbReference type="ARBA" id="ARBA00023136"/>
    </source>
</evidence>
<dbReference type="InterPro" id="IPR049031">
    <property type="entry name" value="T2SSK_SAM-like_1st"/>
</dbReference>
<name>A0A3B1B5Q7_9ZZZZ</name>
<keyword evidence="4" id="KW-1003">Cell membrane</keyword>
<keyword evidence="6" id="KW-0812">Transmembrane</keyword>
<evidence type="ECO:0000256" key="7">
    <source>
        <dbReference type="ARBA" id="ARBA00022927"/>
    </source>
</evidence>
<dbReference type="Gene3D" id="1.10.40.60">
    <property type="entry name" value="EpsJ-like"/>
    <property type="match status" value="2"/>
</dbReference>
<keyword evidence="7" id="KW-0653">Protein transport</keyword>
<dbReference type="SUPFAM" id="SSF54523">
    <property type="entry name" value="Pili subunits"/>
    <property type="match status" value="1"/>
</dbReference>
<evidence type="ECO:0000256" key="4">
    <source>
        <dbReference type="ARBA" id="ARBA00022475"/>
    </source>
</evidence>
<evidence type="ECO:0000256" key="8">
    <source>
        <dbReference type="ARBA" id="ARBA00022989"/>
    </source>
</evidence>
<evidence type="ECO:0000256" key="1">
    <source>
        <dbReference type="ARBA" id="ARBA00004533"/>
    </source>
</evidence>
<dbReference type="PIRSF" id="PIRSF002786">
    <property type="entry name" value="XcpX"/>
    <property type="match status" value="1"/>
</dbReference>
<feature type="domain" description="T2SS protein K first SAM-like" evidence="11">
    <location>
        <begin position="100"/>
        <end position="203"/>
    </location>
</feature>
<evidence type="ECO:0000256" key="3">
    <source>
        <dbReference type="ARBA" id="ARBA00022448"/>
    </source>
</evidence>
<evidence type="ECO:0000259" key="10">
    <source>
        <dbReference type="Pfam" id="PF03934"/>
    </source>
</evidence>
<dbReference type="SUPFAM" id="SSF158544">
    <property type="entry name" value="GspK insert domain-like"/>
    <property type="match status" value="1"/>
</dbReference>
<keyword evidence="3" id="KW-0813">Transport</keyword>
<dbReference type="InterPro" id="IPR038072">
    <property type="entry name" value="GspK_central_sf"/>
</dbReference>
<evidence type="ECO:0000259" key="11">
    <source>
        <dbReference type="Pfam" id="PF21687"/>
    </source>
</evidence>
<reference evidence="12" key="1">
    <citation type="submission" date="2018-06" db="EMBL/GenBank/DDBJ databases">
        <authorList>
            <person name="Zhirakovskaya E."/>
        </authorList>
    </citation>
    <scope>NUCLEOTIDE SEQUENCE</scope>
</reference>
<dbReference type="NCBIfam" id="NF037980">
    <property type="entry name" value="T2SS_GspK"/>
    <property type="match status" value="1"/>
</dbReference>
<keyword evidence="8" id="KW-1133">Transmembrane helix</keyword>
<dbReference type="GO" id="GO:0005886">
    <property type="term" value="C:plasma membrane"/>
    <property type="evidence" value="ECO:0007669"/>
    <property type="project" value="UniProtKB-SubCell"/>
</dbReference>
<dbReference type="InterPro" id="IPR005628">
    <property type="entry name" value="GspK"/>
</dbReference>